<dbReference type="Proteomes" id="UP000429523">
    <property type="component" value="Unassembled WGS sequence"/>
</dbReference>
<dbReference type="Proteomes" id="UP000440367">
    <property type="component" value="Unassembled WGS sequence"/>
</dbReference>
<evidence type="ECO:0000313" key="3">
    <source>
        <dbReference type="EMBL" id="KAE9091612.1"/>
    </source>
</evidence>
<evidence type="ECO:0000313" key="9">
    <source>
        <dbReference type="Proteomes" id="UP000433483"/>
    </source>
</evidence>
<dbReference type="EMBL" id="QXGF01001417">
    <property type="protein sequence ID" value="KAE8930154.1"/>
    <property type="molecule type" value="Genomic_DNA"/>
</dbReference>
<dbReference type="EMBL" id="QXFZ01001336">
    <property type="protein sequence ID" value="KAE9092386.1"/>
    <property type="molecule type" value="Genomic_DNA"/>
</dbReference>
<dbReference type="EMBL" id="QXFX01001361">
    <property type="protein sequence ID" value="KAE9091612.1"/>
    <property type="molecule type" value="Genomic_DNA"/>
</dbReference>
<dbReference type="Proteomes" id="UP000441208">
    <property type="component" value="Unassembled WGS sequence"/>
</dbReference>
<dbReference type="Proteomes" id="UP000460718">
    <property type="component" value="Unassembled WGS sequence"/>
</dbReference>
<dbReference type="EMBL" id="QXGB01001397">
    <property type="protein sequence ID" value="KAE9191480.1"/>
    <property type="molecule type" value="Genomic_DNA"/>
</dbReference>
<name>A0A6A3WVH4_9STRA</name>
<evidence type="ECO:0000313" key="11">
    <source>
        <dbReference type="Proteomes" id="UP000441208"/>
    </source>
</evidence>
<dbReference type="AlphaFoldDB" id="A0A6A3WVH4"/>
<evidence type="ECO:0000313" key="1">
    <source>
        <dbReference type="EMBL" id="KAE8930154.1"/>
    </source>
</evidence>
<keyword evidence="9" id="KW-1185">Reference proteome</keyword>
<accession>A0A6A3WVH4</accession>
<evidence type="ECO:0000313" key="12">
    <source>
        <dbReference type="Proteomes" id="UP000460718"/>
    </source>
</evidence>
<dbReference type="EMBL" id="QXFW01002077">
    <property type="protein sequence ID" value="KAE8982319.1"/>
    <property type="molecule type" value="Genomic_DNA"/>
</dbReference>
<evidence type="ECO:0000313" key="4">
    <source>
        <dbReference type="EMBL" id="KAE9092386.1"/>
    </source>
</evidence>
<gene>
    <name evidence="7" type="ORF">PF002_g19722</name>
    <name evidence="6" type="ORF">PF004_g17738</name>
    <name evidence="5" type="ORF">PF005_g18825</name>
    <name evidence="4" type="ORF">PF007_g18531</name>
    <name evidence="1" type="ORF">PF009_g19744</name>
    <name evidence="3" type="ORF">PF010_g18121</name>
    <name evidence="2" type="ORF">PF011_g21664</name>
</gene>
<evidence type="ECO:0000313" key="6">
    <source>
        <dbReference type="EMBL" id="KAE9204785.1"/>
    </source>
</evidence>
<evidence type="ECO:0000313" key="14">
    <source>
        <dbReference type="Proteomes" id="UP000488956"/>
    </source>
</evidence>
<evidence type="ECO:0000313" key="10">
    <source>
        <dbReference type="Proteomes" id="UP000440367"/>
    </source>
</evidence>
<dbReference type="EMBL" id="QXGC01001354">
    <property type="protein sequence ID" value="KAE9204785.1"/>
    <property type="molecule type" value="Genomic_DNA"/>
</dbReference>
<organism evidence="5 9">
    <name type="scientific">Phytophthora fragariae</name>
    <dbReference type="NCBI Taxonomy" id="53985"/>
    <lineage>
        <taxon>Eukaryota</taxon>
        <taxon>Sar</taxon>
        <taxon>Stramenopiles</taxon>
        <taxon>Oomycota</taxon>
        <taxon>Peronosporomycetes</taxon>
        <taxon>Peronosporales</taxon>
        <taxon>Peronosporaceae</taxon>
        <taxon>Phytophthora</taxon>
    </lineage>
</organism>
<dbReference type="EMBL" id="QXGD01001385">
    <property type="protein sequence ID" value="KAE9207345.1"/>
    <property type="molecule type" value="Genomic_DNA"/>
</dbReference>
<dbReference type="Proteomes" id="UP000488956">
    <property type="component" value="Unassembled WGS sequence"/>
</dbReference>
<sequence length="196" mass="21750">MRPAPVPPQWRKIAAGRMSAQPPASVRRRLKPNSAPQSNLLRRLLAPRRFSKWLSTAVRRFAMALTLDAQSSVLAAMQSPVAKLTDELCGLVRVQTDYPGLLPPTPLPQYVGVGTRHTVQEQDNAGLADKAVTWMLAPVFFCCVVADKVKSPQTWEATEVFSRVVVSFMLKLFELATDLTGVQHKRQSTQRLEGCK</sequence>
<protein>
    <submittedName>
        <fullName evidence="5">Uncharacterized protein</fullName>
    </submittedName>
</protein>
<reference evidence="8 9" key="1">
    <citation type="submission" date="2018-08" db="EMBL/GenBank/DDBJ databases">
        <title>Genomic investigation of the strawberry pathogen Phytophthora fragariae indicates pathogenicity is determined by transcriptional variation in three key races.</title>
        <authorList>
            <person name="Adams T.M."/>
            <person name="Armitage A.D."/>
            <person name="Sobczyk M.K."/>
            <person name="Bates H.J."/>
            <person name="Dunwell J.M."/>
            <person name="Nellist C.F."/>
            <person name="Harrison R.J."/>
        </authorList>
    </citation>
    <scope>NUCLEOTIDE SEQUENCE [LARGE SCALE GENOMIC DNA]</scope>
    <source>
        <strain evidence="7 10">BC-1</strain>
        <strain evidence="6 13">BC-23</strain>
        <strain evidence="5 9">NOV-27</strain>
        <strain evidence="4 11">NOV-71</strain>
        <strain evidence="1 8">NOV-9</strain>
        <strain evidence="3 14">ONT-3</strain>
        <strain evidence="2 12">SCRP245</strain>
    </source>
</reference>
<dbReference type="Proteomes" id="UP000433483">
    <property type="component" value="Unassembled WGS sequence"/>
</dbReference>
<evidence type="ECO:0000313" key="7">
    <source>
        <dbReference type="EMBL" id="KAE9207345.1"/>
    </source>
</evidence>
<evidence type="ECO:0000313" key="8">
    <source>
        <dbReference type="Proteomes" id="UP000429523"/>
    </source>
</evidence>
<evidence type="ECO:0000313" key="13">
    <source>
        <dbReference type="Proteomes" id="UP000476176"/>
    </source>
</evidence>
<proteinExistence type="predicted"/>
<comment type="caution">
    <text evidence="5">The sequence shown here is derived from an EMBL/GenBank/DDBJ whole genome shotgun (WGS) entry which is preliminary data.</text>
</comment>
<dbReference type="Proteomes" id="UP000476176">
    <property type="component" value="Unassembled WGS sequence"/>
</dbReference>
<evidence type="ECO:0000313" key="5">
    <source>
        <dbReference type="EMBL" id="KAE9191480.1"/>
    </source>
</evidence>
<dbReference type="OrthoDB" id="126900at2759"/>
<evidence type="ECO:0000313" key="2">
    <source>
        <dbReference type="EMBL" id="KAE8982319.1"/>
    </source>
</evidence>